<dbReference type="EMBL" id="KQ996030">
    <property type="protein sequence ID" value="KZV45616.1"/>
    <property type="molecule type" value="Genomic_DNA"/>
</dbReference>
<organism evidence="4 5">
    <name type="scientific">Dorcoceras hygrometricum</name>
    <dbReference type="NCBI Taxonomy" id="472368"/>
    <lineage>
        <taxon>Eukaryota</taxon>
        <taxon>Viridiplantae</taxon>
        <taxon>Streptophyta</taxon>
        <taxon>Embryophyta</taxon>
        <taxon>Tracheophyta</taxon>
        <taxon>Spermatophyta</taxon>
        <taxon>Magnoliopsida</taxon>
        <taxon>eudicotyledons</taxon>
        <taxon>Gunneridae</taxon>
        <taxon>Pentapetalae</taxon>
        <taxon>asterids</taxon>
        <taxon>lamiids</taxon>
        <taxon>Lamiales</taxon>
        <taxon>Gesneriaceae</taxon>
        <taxon>Didymocarpoideae</taxon>
        <taxon>Trichosporeae</taxon>
        <taxon>Loxocarpinae</taxon>
        <taxon>Dorcoceras</taxon>
    </lineage>
</organism>
<evidence type="ECO:0000256" key="2">
    <source>
        <dbReference type="SAM" id="MobiDB-lite"/>
    </source>
</evidence>
<dbReference type="Gene3D" id="3.40.50.1820">
    <property type="entry name" value="alpha/beta hydrolase"/>
    <property type="match status" value="1"/>
</dbReference>
<dbReference type="InterPro" id="IPR029058">
    <property type="entry name" value="AB_hydrolase_fold"/>
</dbReference>
<dbReference type="InterPro" id="IPR000073">
    <property type="entry name" value="AB_hydrolase_1"/>
</dbReference>
<dbReference type="SUPFAM" id="SSF53474">
    <property type="entry name" value="alpha/beta-Hydrolases"/>
    <property type="match status" value="1"/>
</dbReference>
<dbReference type="InterPro" id="IPR045889">
    <property type="entry name" value="MES/HNL"/>
</dbReference>
<dbReference type="Pfam" id="PF12697">
    <property type="entry name" value="Abhydrolase_6"/>
    <property type="match status" value="1"/>
</dbReference>
<dbReference type="OrthoDB" id="1263307at2759"/>
<gene>
    <name evidence="4" type="ORF">F511_02276</name>
</gene>
<dbReference type="GO" id="GO:0080032">
    <property type="term" value="F:methyl jasmonate esterase activity"/>
    <property type="evidence" value="ECO:0007669"/>
    <property type="project" value="TreeGrafter"/>
</dbReference>
<proteinExistence type="predicted"/>
<protein>
    <recommendedName>
        <fullName evidence="3">AB hydrolase-1 domain-containing protein</fullName>
    </recommendedName>
</protein>
<dbReference type="PANTHER" id="PTHR10992">
    <property type="entry name" value="METHYLESTERASE FAMILY MEMBER"/>
    <property type="match status" value="1"/>
</dbReference>
<feature type="region of interest" description="Disordered" evidence="2">
    <location>
        <begin position="58"/>
        <end position="78"/>
    </location>
</feature>
<evidence type="ECO:0000256" key="1">
    <source>
        <dbReference type="ARBA" id="ARBA00022801"/>
    </source>
</evidence>
<dbReference type="FunFam" id="3.40.50.1820:FF:000025">
    <property type="entry name" value="putative methylesterase 11, chloroplastic"/>
    <property type="match status" value="1"/>
</dbReference>
<evidence type="ECO:0000313" key="5">
    <source>
        <dbReference type="Proteomes" id="UP000250235"/>
    </source>
</evidence>
<name>A0A2Z7CLE1_9LAMI</name>
<dbReference type="Proteomes" id="UP000250235">
    <property type="component" value="Unassembled WGS sequence"/>
</dbReference>
<dbReference type="GO" id="GO:0009696">
    <property type="term" value="P:salicylic acid metabolic process"/>
    <property type="evidence" value="ECO:0007669"/>
    <property type="project" value="TreeGrafter"/>
</dbReference>
<feature type="domain" description="AB hydrolase-1" evidence="3">
    <location>
        <begin position="100"/>
        <end position="338"/>
    </location>
</feature>
<sequence>MLDHRRRKDGNTTIHSAVGGSGSNLWTRINRSSGKVRKAYHEQALAAAILYQQLQNGSGRTSLEGSRRSRSSNARARSLTHDSLAHNVFNQLDDLETRHFVLVHGGSFGAWCWYKTIAFLEEDGYKVTAIDLTASGIHSFDPNRITSLAQYVKPLTDFLEKLADGEKVILVGHDLGGSCISYAMELFPSKVSKSVFVAAVMVTSGQTSLDIFSKKVESNHLMRQAQVFHYDNGDSHPPTAISYDKFLSKELLFNQSPAKDVALASVLMRPIPFSPVLEKLILSETKHGSVRRFYIETIEVNAMPSSVQQHMIANSPPEQVFSLKGADHCPFFSKPQALHKILVEISKIP</sequence>
<dbReference type="AlphaFoldDB" id="A0A2Z7CLE1"/>
<dbReference type="PANTHER" id="PTHR10992:SF872">
    <property type="entry name" value="METHYLESTERASE 11, CHLOROPLASTIC-RELATED"/>
    <property type="match status" value="1"/>
</dbReference>
<keyword evidence="5" id="KW-1185">Reference proteome</keyword>
<keyword evidence="1" id="KW-0378">Hydrolase</keyword>
<dbReference type="GO" id="GO:0080031">
    <property type="term" value="F:methyl salicylate esterase activity"/>
    <property type="evidence" value="ECO:0007669"/>
    <property type="project" value="TreeGrafter"/>
</dbReference>
<accession>A0A2Z7CLE1</accession>
<evidence type="ECO:0000313" key="4">
    <source>
        <dbReference type="EMBL" id="KZV45616.1"/>
    </source>
</evidence>
<dbReference type="GO" id="GO:0080030">
    <property type="term" value="F:methyl indole-3-acetate esterase activity"/>
    <property type="evidence" value="ECO:0007669"/>
    <property type="project" value="TreeGrafter"/>
</dbReference>
<dbReference type="GO" id="GO:0009694">
    <property type="term" value="P:jasmonic acid metabolic process"/>
    <property type="evidence" value="ECO:0007669"/>
    <property type="project" value="TreeGrafter"/>
</dbReference>
<reference evidence="4 5" key="1">
    <citation type="journal article" date="2015" name="Proc. Natl. Acad. Sci. U.S.A.">
        <title>The resurrection genome of Boea hygrometrica: A blueprint for survival of dehydration.</title>
        <authorList>
            <person name="Xiao L."/>
            <person name="Yang G."/>
            <person name="Zhang L."/>
            <person name="Yang X."/>
            <person name="Zhao S."/>
            <person name="Ji Z."/>
            <person name="Zhou Q."/>
            <person name="Hu M."/>
            <person name="Wang Y."/>
            <person name="Chen M."/>
            <person name="Xu Y."/>
            <person name="Jin H."/>
            <person name="Xiao X."/>
            <person name="Hu G."/>
            <person name="Bao F."/>
            <person name="Hu Y."/>
            <person name="Wan P."/>
            <person name="Li L."/>
            <person name="Deng X."/>
            <person name="Kuang T."/>
            <person name="Xiang C."/>
            <person name="Zhu J.K."/>
            <person name="Oliver M.J."/>
            <person name="He Y."/>
        </authorList>
    </citation>
    <scope>NUCLEOTIDE SEQUENCE [LARGE SCALE GENOMIC DNA]</scope>
    <source>
        <strain evidence="5">cv. XS01</strain>
    </source>
</reference>
<evidence type="ECO:0000259" key="3">
    <source>
        <dbReference type="Pfam" id="PF12697"/>
    </source>
</evidence>